<feature type="region of interest" description="Disordered" evidence="1">
    <location>
        <begin position="1"/>
        <end position="53"/>
    </location>
</feature>
<organism evidence="2 3">
    <name type="scientific">Blepharisma stoltei</name>
    <dbReference type="NCBI Taxonomy" id="1481888"/>
    <lineage>
        <taxon>Eukaryota</taxon>
        <taxon>Sar</taxon>
        <taxon>Alveolata</taxon>
        <taxon>Ciliophora</taxon>
        <taxon>Postciliodesmatophora</taxon>
        <taxon>Heterotrichea</taxon>
        <taxon>Heterotrichida</taxon>
        <taxon>Blepharismidae</taxon>
        <taxon>Blepharisma</taxon>
    </lineage>
</organism>
<evidence type="ECO:0000256" key="1">
    <source>
        <dbReference type="SAM" id="MobiDB-lite"/>
    </source>
</evidence>
<keyword evidence="3" id="KW-1185">Reference proteome</keyword>
<proteinExistence type="predicted"/>
<feature type="compositionally biased region" description="Polar residues" evidence="1">
    <location>
        <begin position="1"/>
        <end position="12"/>
    </location>
</feature>
<evidence type="ECO:0000313" key="3">
    <source>
        <dbReference type="Proteomes" id="UP001162131"/>
    </source>
</evidence>
<dbReference type="AlphaFoldDB" id="A0AAU9JMN3"/>
<name>A0AAU9JMN3_9CILI</name>
<feature type="compositionally biased region" description="Polar residues" evidence="1">
    <location>
        <begin position="42"/>
        <end position="51"/>
    </location>
</feature>
<dbReference type="NCBIfam" id="TIGR01571">
    <property type="entry name" value="A_thal_Cys_rich"/>
    <property type="match status" value="1"/>
</dbReference>
<sequence>MSYKPNPQSQAYMGNAAYPNAPGFNPPMPSAPSMSLDSSSPFQNQGFSRQYSNPNPFPPVVQPQVIIVSSPSTSTSSKKSRQKNQRISNSLPKASSGWEEAFCGCCSDPICCIGLIICFPPLSCCCGQISAVTRATKVSCCSPCCLNLFCCCIGFAINRGAIRKAYGIPGSFCGDCCAHLLCTLCAVSQEYREAHRRA</sequence>
<dbReference type="Proteomes" id="UP001162131">
    <property type="component" value="Unassembled WGS sequence"/>
</dbReference>
<protein>
    <submittedName>
        <fullName evidence="2">Uncharacterized protein</fullName>
    </submittedName>
</protein>
<comment type="caution">
    <text evidence="2">The sequence shown here is derived from an EMBL/GenBank/DDBJ whole genome shotgun (WGS) entry which is preliminary data.</text>
</comment>
<reference evidence="2" key="1">
    <citation type="submission" date="2021-09" db="EMBL/GenBank/DDBJ databases">
        <authorList>
            <consortium name="AG Swart"/>
            <person name="Singh M."/>
            <person name="Singh A."/>
            <person name="Seah K."/>
            <person name="Emmerich C."/>
        </authorList>
    </citation>
    <scope>NUCLEOTIDE SEQUENCE</scope>
    <source>
        <strain evidence="2">ATCC30299</strain>
    </source>
</reference>
<dbReference type="InterPro" id="IPR006461">
    <property type="entry name" value="PLAC_motif_containing"/>
</dbReference>
<dbReference type="Pfam" id="PF04749">
    <property type="entry name" value="PLAC8"/>
    <property type="match status" value="1"/>
</dbReference>
<dbReference type="EMBL" id="CAJZBQ010000044">
    <property type="protein sequence ID" value="CAG9327581.1"/>
    <property type="molecule type" value="Genomic_DNA"/>
</dbReference>
<dbReference type="PANTHER" id="PTHR15907">
    <property type="entry name" value="DUF614 FAMILY PROTEIN-RELATED"/>
    <property type="match status" value="1"/>
</dbReference>
<feature type="region of interest" description="Disordered" evidence="1">
    <location>
        <begin position="71"/>
        <end position="91"/>
    </location>
</feature>
<feature type="compositionally biased region" description="Low complexity" evidence="1">
    <location>
        <begin position="31"/>
        <end position="41"/>
    </location>
</feature>
<gene>
    <name evidence="2" type="ORF">BSTOLATCC_MIC44213</name>
</gene>
<evidence type="ECO:0000313" key="2">
    <source>
        <dbReference type="EMBL" id="CAG9327581.1"/>
    </source>
</evidence>
<accession>A0AAU9JMN3</accession>